<dbReference type="PANTHER" id="PTHR48022">
    <property type="entry name" value="PLASTIDIC GLUCOSE TRANSPORTER 4"/>
    <property type="match status" value="1"/>
</dbReference>
<dbReference type="Gene3D" id="1.20.1250.20">
    <property type="entry name" value="MFS general substrate transporter like domains"/>
    <property type="match status" value="1"/>
</dbReference>
<dbReference type="InterPro" id="IPR005828">
    <property type="entry name" value="MFS_sugar_transport-like"/>
</dbReference>
<sequence>MAASLITQWLFNFVITKLTPIMLDYITYSTFLLFSACFILMLFYAVFFILETKDVPLKSISLLFKDNIVAGAMKDTIPRFSWARQL</sequence>
<dbReference type="Proteomes" id="UP001600888">
    <property type="component" value="Unassembled WGS sequence"/>
</dbReference>
<name>A0ABR4E5B1_9PEZI</name>
<organism evidence="6 7">
    <name type="scientific">Diaporthe vaccinii</name>
    <dbReference type="NCBI Taxonomy" id="105482"/>
    <lineage>
        <taxon>Eukaryota</taxon>
        <taxon>Fungi</taxon>
        <taxon>Dikarya</taxon>
        <taxon>Ascomycota</taxon>
        <taxon>Pezizomycotina</taxon>
        <taxon>Sordariomycetes</taxon>
        <taxon>Sordariomycetidae</taxon>
        <taxon>Diaporthales</taxon>
        <taxon>Diaporthaceae</taxon>
        <taxon>Diaporthe</taxon>
        <taxon>Diaporthe eres species complex</taxon>
    </lineage>
</organism>
<evidence type="ECO:0000313" key="7">
    <source>
        <dbReference type="Proteomes" id="UP001600888"/>
    </source>
</evidence>
<keyword evidence="7" id="KW-1185">Reference proteome</keyword>
<keyword evidence="3 5" id="KW-1133">Transmembrane helix</keyword>
<accession>A0ABR4E5B1</accession>
<keyword evidence="2 5" id="KW-0812">Transmembrane</keyword>
<dbReference type="PANTHER" id="PTHR48022:SF81">
    <property type="entry name" value="MAJOR FACILITATOR SUPERFAMILY (MFS) PROFILE DOMAIN-CONTAINING PROTEIN"/>
    <property type="match status" value="1"/>
</dbReference>
<dbReference type="InterPro" id="IPR036259">
    <property type="entry name" value="MFS_trans_sf"/>
</dbReference>
<proteinExistence type="predicted"/>
<evidence type="ECO:0000256" key="3">
    <source>
        <dbReference type="ARBA" id="ARBA00022989"/>
    </source>
</evidence>
<reference evidence="6 7" key="1">
    <citation type="submission" date="2024-03" db="EMBL/GenBank/DDBJ databases">
        <title>A high-quality draft genome sequence of Diaporthe vaccinii, a causative agent of upright dieback and viscid rot disease in cranberry plants.</title>
        <authorList>
            <person name="Sarrasin M."/>
            <person name="Lang B.F."/>
            <person name="Burger G."/>
        </authorList>
    </citation>
    <scope>NUCLEOTIDE SEQUENCE [LARGE SCALE GENOMIC DNA]</scope>
    <source>
        <strain evidence="6 7">IS7</strain>
    </source>
</reference>
<evidence type="ECO:0008006" key="8">
    <source>
        <dbReference type="Google" id="ProtNLM"/>
    </source>
</evidence>
<evidence type="ECO:0000256" key="5">
    <source>
        <dbReference type="SAM" id="Phobius"/>
    </source>
</evidence>
<feature type="transmembrane region" description="Helical" evidence="5">
    <location>
        <begin position="25"/>
        <end position="50"/>
    </location>
</feature>
<comment type="caution">
    <text evidence="6">The sequence shown here is derived from an EMBL/GenBank/DDBJ whole genome shotgun (WGS) entry which is preliminary data.</text>
</comment>
<evidence type="ECO:0000256" key="1">
    <source>
        <dbReference type="ARBA" id="ARBA00004141"/>
    </source>
</evidence>
<protein>
    <recommendedName>
        <fullName evidence="8">ATP synthase F0 subunit 8</fullName>
    </recommendedName>
</protein>
<dbReference type="EMBL" id="JBAWTH010000096">
    <property type="protein sequence ID" value="KAL2277618.1"/>
    <property type="molecule type" value="Genomic_DNA"/>
</dbReference>
<dbReference type="InterPro" id="IPR050360">
    <property type="entry name" value="MFS_Sugar_Transporters"/>
</dbReference>
<evidence type="ECO:0000256" key="4">
    <source>
        <dbReference type="ARBA" id="ARBA00023136"/>
    </source>
</evidence>
<keyword evidence="4 5" id="KW-0472">Membrane</keyword>
<gene>
    <name evidence="6" type="ORF">FJTKL_15298</name>
</gene>
<comment type="subcellular location">
    <subcellularLocation>
        <location evidence="1">Membrane</location>
        <topology evidence="1">Multi-pass membrane protein</topology>
    </subcellularLocation>
</comment>
<dbReference type="Pfam" id="PF00083">
    <property type="entry name" value="Sugar_tr"/>
    <property type="match status" value="1"/>
</dbReference>
<evidence type="ECO:0000313" key="6">
    <source>
        <dbReference type="EMBL" id="KAL2277618.1"/>
    </source>
</evidence>
<evidence type="ECO:0000256" key="2">
    <source>
        <dbReference type="ARBA" id="ARBA00022692"/>
    </source>
</evidence>